<reference evidence="2 3" key="1">
    <citation type="submission" date="2018-06" db="EMBL/GenBank/DDBJ databases">
        <authorList>
            <consortium name="Pathogen Informatics"/>
            <person name="Doyle S."/>
        </authorList>
    </citation>
    <scope>NUCLEOTIDE SEQUENCE [LARGE SCALE GENOMIC DNA]</scope>
    <source>
        <strain evidence="2 3">NCTC7807</strain>
    </source>
</reference>
<dbReference type="Proteomes" id="UP000254150">
    <property type="component" value="Unassembled WGS sequence"/>
</dbReference>
<dbReference type="Gene3D" id="3.20.20.140">
    <property type="entry name" value="Metal-dependent hydrolases"/>
    <property type="match status" value="1"/>
</dbReference>
<evidence type="ECO:0000259" key="1">
    <source>
        <dbReference type="Pfam" id="PF01979"/>
    </source>
</evidence>
<dbReference type="PANTHER" id="PTHR43135:SF4">
    <property type="entry name" value="AMIDOHYDROLASE-RELATED DOMAIN-CONTAINING PROTEIN"/>
    <property type="match status" value="1"/>
</dbReference>
<name>A0A380MQV7_STRGR</name>
<protein>
    <submittedName>
        <fullName evidence="2">Amidohydrolase</fullName>
    </submittedName>
</protein>
<dbReference type="GO" id="GO:0016810">
    <property type="term" value="F:hydrolase activity, acting on carbon-nitrogen (but not peptide) bonds"/>
    <property type="evidence" value="ECO:0007669"/>
    <property type="project" value="InterPro"/>
</dbReference>
<evidence type="ECO:0000313" key="3">
    <source>
        <dbReference type="Proteomes" id="UP000254150"/>
    </source>
</evidence>
<feature type="domain" description="Amidohydrolase-related" evidence="1">
    <location>
        <begin position="48"/>
        <end position="352"/>
    </location>
</feature>
<dbReference type="RefSeq" id="WP_115068017.1">
    <property type="nucleotide sequence ID" value="NZ_UHID01000001.1"/>
</dbReference>
<dbReference type="Gene3D" id="2.30.40.10">
    <property type="entry name" value="Urease, subunit C, domain 1"/>
    <property type="match status" value="1"/>
</dbReference>
<dbReference type="InterPro" id="IPR051781">
    <property type="entry name" value="Metallo-dep_Hydrolase"/>
</dbReference>
<dbReference type="Pfam" id="PF01979">
    <property type="entry name" value="Amidohydro_1"/>
    <property type="match status" value="1"/>
</dbReference>
<gene>
    <name evidence="2" type="ORF">NCTC7807_01173</name>
</gene>
<evidence type="ECO:0000313" key="2">
    <source>
        <dbReference type="EMBL" id="SUO95009.1"/>
    </source>
</evidence>
<organism evidence="2 3">
    <name type="scientific">Streptomyces griseus</name>
    <dbReference type="NCBI Taxonomy" id="1911"/>
    <lineage>
        <taxon>Bacteria</taxon>
        <taxon>Bacillati</taxon>
        <taxon>Actinomycetota</taxon>
        <taxon>Actinomycetes</taxon>
        <taxon>Kitasatosporales</taxon>
        <taxon>Streptomycetaceae</taxon>
        <taxon>Streptomyces</taxon>
    </lineage>
</organism>
<keyword evidence="2" id="KW-0378">Hydrolase</keyword>
<dbReference type="SUPFAM" id="SSF51556">
    <property type="entry name" value="Metallo-dependent hydrolases"/>
    <property type="match status" value="1"/>
</dbReference>
<dbReference type="EMBL" id="UHID01000001">
    <property type="protein sequence ID" value="SUO95009.1"/>
    <property type="molecule type" value="Genomic_DNA"/>
</dbReference>
<dbReference type="InterPro" id="IPR011059">
    <property type="entry name" value="Metal-dep_hydrolase_composite"/>
</dbReference>
<dbReference type="InterPro" id="IPR032466">
    <property type="entry name" value="Metal_Hydrolase"/>
</dbReference>
<dbReference type="AlphaFoldDB" id="A0A380MQV7"/>
<dbReference type="InterPro" id="IPR006680">
    <property type="entry name" value="Amidohydro-rel"/>
</dbReference>
<dbReference type="PANTHER" id="PTHR43135">
    <property type="entry name" value="ALPHA-D-RIBOSE 1-METHYLPHOSPHONATE 5-TRIPHOSPHATE DIPHOSPHATASE"/>
    <property type="match status" value="1"/>
</dbReference>
<sequence>MIMRIRGVVLPERVERTFWTDGEVLRTEPPAGRGAGREVETVVDGGWLVPGLVDVHTHPGAEEPEHGFDEAALRRHLEAHRDAGVLLVRTPGTMRRMPGWVDTEPGLPRVRSAGRWLATPGRFFPGVGRDLREDRLPGAAVEEATAASGWCKIIGDWRWDEPAVPLDVMTAAVDAVHAVGGRVAVHCQTAEGSRNAVLSGADSLEHGMHLDPGLLELMARQGTAYIPTLGAFAESAEVWRGRERSAKRSAWLAGWEGMVANVRAAYEAGVTVLAGTDTFPCGTVAAESRQLFDAGLPAGEAVGAASWTARKWLGLPGLADGAPADLVAYDRDPTAHPEVLGRPARIVLRGRVVR</sequence>
<proteinExistence type="predicted"/>
<accession>A0A380MQV7</accession>